<accession>A0A9J7KNW0</accession>
<reference evidence="4" key="1">
    <citation type="journal article" date="2020" name="Nat. Ecol. Evol.">
        <title>Deeply conserved synteny resolves early events in vertebrate evolution.</title>
        <authorList>
            <person name="Simakov O."/>
            <person name="Marletaz F."/>
            <person name="Yue J.X."/>
            <person name="O'Connell B."/>
            <person name="Jenkins J."/>
            <person name="Brandt A."/>
            <person name="Calef R."/>
            <person name="Tung C.H."/>
            <person name="Huang T.K."/>
            <person name="Schmutz J."/>
            <person name="Satoh N."/>
            <person name="Yu J.K."/>
            <person name="Putnam N.H."/>
            <person name="Green R.E."/>
            <person name="Rokhsar D.S."/>
        </authorList>
    </citation>
    <scope>NUCLEOTIDE SEQUENCE [LARGE SCALE GENOMIC DNA]</scope>
    <source>
        <strain evidence="4">S238N-H82</strain>
    </source>
</reference>
<protein>
    <submittedName>
        <fullName evidence="5">Uncharacterized protein LOC118410063 isoform X1</fullName>
    </submittedName>
</protein>
<dbReference type="RefSeq" id="XP_035667438.1">
    <property type="nucleotide sequence ID" value="XM_035811545.1"/>
</dbReference>
<keyword evidence="3" id="KW-0812">Transmembrane</keyword>
<keyword evidence="3" id="KW-0472">Membrane</keyword>
<dbReference type="Proteomes" id="UP000001554">
    <property type="component" value="Chromosome 1"/>
</dbReference>
<dbReference type="GeneID" id="118410063"/>
<feature type="compositionally biased region" description="Low complexity" evidence="2">
    <location>
        <begin position="66"/>
        <end position="77"/>
    </location>
</feature>
<reference evidence="5" key="2">
    <citation type="submission" date="2025-08" db="UniProtKB">
        <authorList>
            <consortium name="RefSeq"/>
        </authorList>
    </citation>
    <scope>IDENTIFICATION</scope>
    <source>
        <strain evidence="5">S238N-H82</strain>
        <tissue evidence="5">Testes</tissue>
    </source>
</reference>
<feature type="region of interest" description="Disordered" evidence="2">
    <location>
        <begin position="451"/>
        <end position="482"/>
    </location>
</feature>
<proteinExistence type="predicted"/>
<dbReference type="KEGG" id="bfo:118410063"/>
<dbReference type="OrthoDB" id="10072310at2759"/>
<feature type="compositionally biased region" description="Basic and acidic residues" evidence="2">
    <location>
        <begin position="55"/>
        <end position="64"/>
    </location>
</feature>
<keyword evidence="1" id="KW-0175">Coiled coil</keyword>
<feature type="region of interest" description="Disordered" evidence="2">
    <location>
        <begin position="232"/>
        <end position="273"/>
    </location>
</feature>
<evidence type="ECO:0000256" key="3">
    <source>
        <dbReference type="SAM" id="Phobius"/>
    </source>
</evidence>
<evidence type="ECO:0000256" key="2">
    <source>
        <dbReference type="SAM" id="MobiDB-lite"/>
    </source>
</evidence>
<evidence type="ECO:0000313" key="4">
    <source>
        <dbReference type="Proteomes" id="UP000001554"/>
    </source>
</evidence>
<evidence type="ECO:0000313" key="5">
    <source>
        <dbReference type="RefSeq" id="XP_035667438.1"/>
    </source>
</evidence>
<dbReference type="AlphaFoldDB" id="A0A9J7KNW0"/>
<sequence>MYLVTFDTTLVTGVTMDPGGVQPRPDSALSERYTYMSKLKDKPKEMPLESNPPTYEEHVKRRTDQSTPSPTNTSLSLGQGAPEGRLVLQDDQQNRGIESEEEGYLKPTSSRKTAAVKPAPRVDGGTQMEMATLQNLAHASRPEYGQNLGQNALTIIPGQDDMRAGQLQPVPMGLLLRDRQGVPNSTPAASDGHLVLRQPGDRRSVQGVENVAYHQYEELPNREVDVGGVVLGVRGHGGGSDGPQESPYAQIGDLDRSSKRKPNPLYVSGRPARRRSIEKGSNGLCSRCQDQWRGYLIPALLFLFCVVALLLALLALTNAVSHQAGVADQGADPGSTAAQTGDTWNTSVLTTQLAAALDRIQHLEIQNQQLAAQLSVLDNQTMVRQDDLQNQLTELERKQNTSLQNLSNAVGRQNGVLQATVQQISTVQDTLQTELSQLNSSVMAELDTVSKMEGPHGFNGSQGAQGPSGPVGPAGPSGVSRLDDCEFWDHSSTSDFLGPTELDWLRPEANHTMMGVHCATEGGTYTLLEHRDQGQGVSEYRCVCYGEVTDKNPNIDFQSRKCTINWWMCPTT</sequence>
<name>A0A9J7KNW0_BRAFL</name>
<feature type="region of interest" description="Disordered" evidence="2">
    <location>
        <begin position="178"/>
        <end position="202"/>
    </location>
</feature>
<feature type="transmembrane region" description="Helical" evidence="3">
    <location>
        <begin position="295"/>
        <end position="316"/>
    </location>
</feature>
<keyword evidence="3" id="KW-1133">Transmembrane helix</keyword>
<feature type="compositionally biased region" description="Basic and acidic residues" evidence="2">
    <location>
        <begin position="38"/>
        <end position="47"/>
    </location>
</feature>
<keyword evidence="4" id="KW-1185">Reference proteome</keyword>
<evidence type="ECO:0000256" key="1">
    <source>
        <dbReference type="SAM" id="Coils"/>
    </source>
</evidence>
<feature type="region of interest" description="Disordered" evidence="2">
    <location>
        <begin position="38"/>
        <end position="125"/>
    </location>
</feature>
<dbReference type="Gene3D" id="1.20.5.320">
    <property type="entry name" value="6-Phosphogluconate Dehydrogenase, domain 3"/>
    <property type="match status" value="1"/>
</dbReference>
<gene>
    <name evidence="5" type="primary">LOC118410063</name>
</gene>
<organism evidence="4 5">
    <name type="scientific">Branchiostoma floridae</name>
    <name type="common">Florida lancelet</name>
    <name type="synonym">Amphioxus</name>
    <dbReference type="NCBI Taxonomy" id="7739"/>
    <lineage>
        <taxon>Eukaryota</taxon>
        <taxon>Metazoa</taxon>
        <taxon>Chordata</taxon>
        <taxon>Cephalochordata</taxon>
        <taxon>Leptocardii</taxon>
        <taxon>Amphioxiformes</taxon>
        <taxon>Branchiostomatidae</taxon>
        <taxon>Branchiostoma</taxon>
    </lineage>
</organism>
<feature type="coiled-coil region" evidence="1">
    <location>
        <begin position="353"/>
        <end position="405"/>
    </location>
</feature>